<keyword evidence="1" id="KW-1133">Transmembrane helix</keyword>
<name>A0A9D6UMZ7_UNCSA</name>
<feature type="transmembrane region" description="Helical" evidence="1">
    <location>
        <begin position="33"/>
        <end position="54"/>
    </location>
</feature>
<organism evidence="2 3">
    <name type="scientific">Candidatus Saganbacteria bacterium</name>
    <dbReference type="NCBI Taxonomy" id="2575572"/>
    <lineage>
        <taxon>Bacteria</taxon>
        <taxon>Bacillati</taxon>
        <taxon>Saganbacteria</taxon>
    </lineage>
</organism>
<evidence type="ECO:0000256" key="1">
    <source>
        <dbReference type="SAM" id="Phobius"/>
    </source>
</evidence>
<protein>
    <submittedName>
        <fullName evidence="2">Uncharacterized protein</fullName>
    </submittedName>
</protein>
<dbReference type="AlphaFoldDB" id="A0A9D6UMZ7"/>
<evidence type="ECO:0000313" key="2">
    <source>
        <dbReference type="EMBL" id="MBI5078600.1"/>
    </source>
</evidence>
<keyword evidence="1" id="KW-0472">Membrane</keyword>
<comment type="caution">
    <text evidence="2">The sequence shown here is derived from an EMBL/GenBank/DDBJ whole genome shotgun (WGS) entry which is preliminary data.</text>
</comment>
<dbReference type="Proteomes" id="UP000808761">
    <property type="component" value="Unassembled WGS sequence"/>
</dbReference>
<reference evidence="2" key="1">
    <citation type="submission" date="2020-07" db="EMBL/GenBank/DDBJ databases">
        <title>Huge and variable diversity of episymbiotic CPR bacteria and DPANN archaea in groundwater ecosystems.</title>
        <authorList>
            <person name="He C.Y."/>
            <person name="Keren R."/>
            <person name="Whittaker M."/>
            <person name="Farag I.F."/>
            <person name="Doudna J."/>
            <person name="Cate J.H.D."/>
            <person name="Banfield J.F."/>
        </authorList>
    </citation>
    <scope>NUCLEOTIDE SEQUENCE</scope>
    <source>
        <strain evidence="2">NC_groundwater_1860_Pr3_B-0.1um_51_7</strain>
    </source>
</reference>
<sequence>AGIYFNTAAKVIVSNVVSGVKEEFVGDEYYQTAGLTVVLTPLVLLGESLVFYFLPGKDFDLLYFVFRMFAATACNLVAVPFIFPVVKVISRED</sequence>
<gene>
    <name evidence="2" type="ORF">HZB08_01070</name>
</gene>
<feature type="non-terminal residue" evidence="2">
    <location>
        <position position="1"/>
    </location>
</feature>
<keyword evidence="1" id="KW-0812">Transmembrane</keyword>
<proteinExistence type="predicted"/>
<feature type="transmembrane region" description="Helical" evidence="1">
    <location>
        <begin position="61"/>
        <end position="83"/>
    </location>
</feature>
<accession>A0A9D6UMZ7</accession>
<dbReference type="EMBL" id="JACRKR010000053">
    <property type="protein sequence ID" value="MBI5078600.1"/>
    <property type="molecule type" value="Genomic_DNA"/>
</dbReference>
<evidence type="ECO:0000313" key="3">
    <source>
        <dbReference type="Proteomes" id="UP000808761"/>
    </source>
</evidence>